<organism evidence="2 3">
    <name type="scientific">Xenoophorus captivus</name>
    <dbReference type="NCBI Taxonomy" id="1517983"/>
    <lineage>
        <taxon>Eukaryota</taxon>
        <taxon>Metazoa</taxon>
        <taxon>Chordata</taxon>
        <taxon>Craniata</taxon>
        <taxon>Vertebrata</taxon>
        <taxon>Euteleostomi</taxon>
        <taxon>Actinopterygii</taxon>
        <taxon>Neopterygii</taxon>
        <taxon>Teleostei</taxon>
        <taxon>Neoteleostei</taxon>
        <taxon>Acanthomorphata</taxon>
        <taxon>Ovalentaria</taxon>
        <taxon>Atherinomorphae</taxon>
        <taxon>Cyprinodontiformes</taxon>
        <taxon>Goodeidae</taxon>
        <taxon>Xenoophorus</taxon>
    </lineage>
</organism>
<feature type="compositionally biased region" description="Low complexity" evidence="1">
    <location>
        <begin position="16"/>
        <end position="27"/>
    </location>
</feature>
<evidence type="ECO:0000313" key="3">
    <source>
        <dbReference type="Proteomes" id="UP001434883"/>
    </source>
</evidence>
<evidence type="ECO:0000313" key="2">
    <source>
        <dbReference type="EMBL" id="MEQ2199141.1"/>
    </source>
</evidence>
<comment type="caution">
    <text evidence="2">The sequence shown here is derived from an EMBL/GenBank/DDBJ whole genome shotgun (WGS) entry which is preliminary data.</text>
</comment>
<protein>
    <submittedName>
        <fullName evidence="2">Uncharacterized protein</fullName>
    </submittedName>
</protein>
<proteinExistence type="predicted"/>
<feature type="region of interest" description="Disordered" evidence="1">
    <location>
        <begin position="1"/>
        <end position="53"/>
    </location>
</feature>
<sequence length="104" mass="11744">MHLKLLQNPFKTGCRSSSIASTSSSHIKSLRTKNNLLDQTSSPNGSPELAEHESQAAEWDSLVSLCRRLTLLTHDMIREETRQHLTINDHVFGPIIYSTVSKWN</sequence>
<reference evidence="2 3" key="1">
    <citation type="submission" date="2021-06" db="EMBL/GenBank/DDBJ databases">
        <authorList>
            <person name="Palmer J.M."/>
        </authorList>
    </citation>
    <scope>NUCLEOTIDE SEQUENCE [LARGE SCALE GENOMIC DNA]</scope>
    <source>
        <strain evidence="2 3">XC_2019</strain>
        <tissue evidence="2">Muscle</tissue>
    </source>
</reference>
<name>A0ABV0QTH8_9TELE</name>
<accession>A0ABV0QTH8</accession>
<keyword evidence="3" id="KW-1185">Reference proteome</keyword>
<feature type="compositionally biased region" description="Polar residues" evidence="1">
    <location>
        <begin position="32"/>
        <end position="45"/>
    </location>
</feature>
<dbReference type="Proteomes" id="UP001434883">
    <property type="component" value="Unassembled WGS sequence"/>
</dbReference>
<evidence type="ECO:0000256" key="1">
    <source>
        <dbReference type="SAM" id="MobiDB-lite"/>
    </source>
</evidence>
<gene>
    <name evidence="2" type="ORF">XENOCAPTIV_025795</name>
</gene>
<dbReference type="EMBL" id="JAHRIN010023097">
    <property type="protein sequence ID" value="MEQ2199141.1"/>
    <property type="molecule type" value="Genomic_DNA"/>
</dbReference>